<evidence type="ECO:0000256" key="1">
    <source>
        <dbReference type="ARBA" id="ARBA00004236"/>
    </source>
</evidence>
<reference evidence="8 9" key="1">
    <citation type="journal article" date="2019" name="Nat. Plants">
        <title>Genome sequencing of Musa balbisiana reveals subgenome evolution and function divergence in polyploid bananas.</title>
        <authorList>
            <person name="Yao X."/>
        </authorList>
    </citation>
    <scope>NUCLEOTIDE SEQUENCE [LARGE SCALE GENOMIC DNA]</scope>
    <source>
        <strain evidence="9">cv. DH-PKW</strain>
        <tissue evidence="8">Leaves</tissue>
    </source>
</reference>
<proteinExistence type="inferred from homology"/>
<feature type="compositionally biased region" description="Acidic residues" evidence="7">
    <location>
        <begin position="291"/>
        <end position="303"/>
    </location>
</feature>
<feature type="region of interest" description="Disordered" evidence="7">
    <location>
        <begin position="192"/>
        <end position="214"/>
    </location>
</feature>
<keyword evidence="3" id="KW-0813">Transport</keyword>
<keyword evidence="4" id="KW-1003">Cell membrane</keyword>
<feature type="region of interest" description="Disordered" evidence="7">
    <location>
        <begin position="283"/>
        <end position="311"/>
    </location>
</feature>
<evidence type="ECO:0000313" key="9">
    <source>
        <dbReference type="Proteomes" id="UP000317650"/>
    </source>
</evidence>
<evidence type="ECO:0000313" key="8">
    <source>
        <dbReference type="EMBL" id="THU47358.1"/>
    </source>
</evidence>
<keyword evidence="6" id="KW-0927">Auxin signaling pathway</keyword>
<evidence type="ECO:0000256" key="5">
    <source>
        <dbReference type="ARBA" id="ARBA00023136"/>
    </source>
</evidence>
<comment type="subcellular location">
    <subcellularLocation>
        <location evidence="1">Cell membrane</location>
    </subcellularLocation>
</comment>
<dbReference type="GO" id="GO:0009734">
    <property type="term" value="P:auxin-activated signaling pathway"/>
    <property type="evidence" value="ECO:0007669"/>
    <property type="project" value="UniProtKB-KW"/>
</dbReference>
<feature type="compositionally biased region" description="Basic and acidic residues" evidence="7">
    <location>
        <begin position="109"/>
        <end position="125"/>
    </location>
</feature>
<evidence type="ECO:0000256" key="6">
    <source>
        <dbReference type="ARBA" id="ARBA00023294"/>
    </source>
</evidence>
<feature type="compositionally biased region" description="Low complexity" evidence="7">
    <location>
        <begin position="203"/>
        <end position="214"/>
    </location>
</feature>
<gene>
    <name evidence="8" type="ORF">C4D60_Mb09t14650</name>
</gene>
<dbReference type="Proteomes" id="UP000317650">
    <property type="component" value="Chromosome 9"/>
</dbReference>
<evidence type="ECO:0000256" key="2">
    <source>
        <dbReference type="ARBA" id="ARBA00010067"/>
    </source>
</evidence>
<keyword evidence="9" id="KW-1185">Reference proteome</keyword>
<accession>A0A4S8IGE3</accession>
<dbReference type="GO" id="GO:0005886">
    <property type="term" value="C:plasma membrane"/>
    <property type="evidence" value="ECO:0007669"/>
    <property type="project" value="UniProtKB-SubCell"/>
</dbReference>
<comment type="similarity">
    <text evidence="2">Belongs to the BIG GRAIN 1 (BG1) plant protein family.</text>
</comment>
<dbReference type="AlphaFoldDB" id="A0A4S8IGE3"/>
<evidence type="ECO:0000256" key="3">
    <source>
        <dbReference type="ARBA" id="ARBA00022448"/>
    </source>
</evidence>
<feature type="compositionally biased region" description="Low complexity" evidence="7">
    <location>
        <begin position="72"/>
        <end position="108"/>
    </location>
</feature>
<dbReference type="EMBL" id="PYDT01000010">
    <property type="protein sequence ID" value="THU47358.1"/>
    <property type="molecule type" value="Genomic_DNA"/>
</dbReference>
<dbReference type="PANTHER" id="PTHR33541:SF28">
    <property type="entry name" value="PROTEIN BIG GRAIN 1-LIKE A"/>
    <property type="match status" value="1"/>
</dbReference>
<feature type="compositionally biased region" description="Basic and acidic residues" evidence="7">
    <location>
        <begin position="23"/>
        <end position="47"/>
    </location>
</feature>
<protein>
    <submittedName>
        <fullName evidence="8">Uncharacterized protein</fullName>
    </submittedName>
</protein>
<dbReference type="InterPro" id="IPR039621">
    <property type="entry name" value="BG1-like"/>
</dbReference>
<name>A0A4S8IGE3_MUSBA</name>
<comment type="caution">
    <text evidence="8">The sequence shown here is derived from an EMBL/GenBank/DDBJ whole genome shotgun (WGS) entry which is preliminary data.</text>
</comment>
<dbReference type="PANTHER" id="PTHR33541">
    <property type="entry name" value="PROTEIN BIG GRAIN 1-LIKE A-RELATED"/>
    <property type="match status" value="1"/>
</dbReference>
<organism evidence="8 9">
    <name type="scientific">Musa balbisiana</name>
    <name type="common">Banana</name>
    <dbReference type="NCBI Taxonomy" id="52838"/>
    <lineage>
        <taxon>Eukaryota</taxon>
        <taxon>Viridiplantae</taxon>
        <taxon>Streptophyta</taxon>
        <taxon>Embryophyta</taxon>
        <taxon>Tracheophyta</taxon>
        <taxon>Spermatophyta</taxon>
        <taxon>Magnoliopsida</taxon>
        <taxon>Liliopsida</taxon>
        <taxon>Zingiberales</taxon>
        <taxon>Musaceae</taxon>
        <taxon>Musa</taxon>
    </lineage>
</organism>
<keyword evidence="5" id="KW-0472">Membrane</keyword>
<evidence type="ECO:0000256" key="7">
    <source>
        <dbReference type="SAM" id="MobiDB-lite"/>
    </source>
</evidence>
<evidence type="ECO:0000256" key="4">
    <source>
        <dbReference type="ARBA" id="ARBA00022475"/>
    </source>
</evidence>
<feature type="region of interest" description="Disordered" evidence="7">
    <location>
        <begin position="1"/>
        <end position="162"/>
    </location>
</feature>
<sequence length="349" mass="36560">MERCSRSKDPSFSSSLLDAIYRSMDDEHGDKSHRRAPDRSSNHKKQAEQPTVAPSTDHCHYRPSVTEYHCRSVPPTSSSSSSSSASSTTPTAAATSSSSAGFSSSSDVESIRSERIPRPDLLDPGKKKKKSKCGSIRTGLRSLRKSREPASATVAESSPASPGARLASFLNALFTSAGSPRKPKIPIPAAASVAAAAGGGGEDSACSSSTSSCRRSCLSKTPAAADQRRASGADAGKRSVRFYPVSVIVDEDSQPCGHKRLQDDAGNTAAPVAARVEELLRAAGAGAGAEAEVEAEDEGDGDGSESSSDLFELENLTVMMRGGRFRNELPVYETTDPHTNRAIAQGLIN</sequence>